<protein>
    <submittedName>
        <fullName evidence="9">Uncharacterized membrane protein YeiH</fullName>
    </submittedName>
</protein>
<keyword evidence="3" id="KW-1003">Cell membrane</keyword>
<feature type="domain" description="Glycine transporter" evidence="8">
    <location>
        <begin position="14"/>
        <end position="85"/>
    </location>
</feature>
<keyword evidence="5 7" id="KW-1133">Transmembrane helix</keyword>
<name>A0A1N6CRI0_9SPHN</name>
<dbReference type="Pfam" id="PF03458">
    <property type="entry name" value="Gly_transporter"/>
    <property type="match status" value="2"/>
</dbReference>
<evidence type="ECO:0000256" key="3">
    <source>
        <dbReference type="ARBA" id="ARBA00022475"/>
    </source>
</evidence>
<evidence type="ECO:0000259" key="8">
    <source>
        <dbReference type="Pfam" id="PF03458"/>
    </source>
</evidence>
<evidence type="ECO:0000256" key="5">
    <source>
        <dbReference type="ARBA" id="ARBA00022989"/>
    </source>
</evidence>
<evidence type="ECO:0000256" key="1">
    <source>
        <dbReference type="ARBA" id="ARBA00004651"/>
    </source>
</evidence>
<dbReference type="EMBL" id="FSQW01000001">
    <property type="protein sequence ID" value="SIN61075.1"/>
    <property type="molecule type" value="Genomic_DNA"/>
</dbReference>
<feature type="transmembrane region" description="Helical" evidence="7">
    <location>
        <begin position="37"/>
        <end position="58"/>
    </location>
</feature>
<feature type="transmembrane region" description="Helical" evidence="7">
    <location>
        <begin position="178"/>
        <end position="199"/>
    </location>
</feature>
<dbReference type="PANTHER" id="PTHR30506">
    <property type="entry name" value="INNER MEMBRANE PROTEIN"/>
    <property type="match status" value="1"/>
</dbReference>
<proteinExistence type="inferred from homology"/>
<dbReference type="AlphaFoldDB" id="A0A1N6CRI0"/>
<dbReference type="InterPro" id="IPR005115">
    <property type="entry name" value="Gly_transporter"/>
</dbReference>
<evidence type="ECO:0000313" key="10">
    <source>
        <dbReference type="Proteomes" id="UP000185192"/>
    </source>
</evidence>
<reference evidence="10" key="1">
    <citation type="submission" date="2016-11" db="EMBL/GenBank/DDBJ databases">
        <authorList>
            <person name="Varghese N."/>
            <person name="Submissions S."/>
        </authorList>
    </citation>
    <scope>NUCLEOTIDE SEQUENCE [LARGE SCALE GENOMIC DNA]</scope>
    <source>
        <strain evidence="10">DSM 22363</strain>
    </source>
</reference>
<evidence type="ECO:0000256" key="6">
    <source>
        <dbReference type="ARBA" id="ARBA00023136"/>
    </source>
</evidence>
<accession>A0A1N6CRI0</accession>
<feature type="transmembrane region" description="Helical" evidence="7">
    <location>
        <begin position="121"/>
        <end position="142"/>
    </location>
</feature>
<keyword evidence="10" id="KW-1185">Reference proteome</keyword>
<dbReference type="OrthoDB" id="9791874at2"/>
<dbReference type="PANTHER" id="PTHR30506:SF3">
    <property type="entry name" value="UPF0126 INNER MEMBRANE PROTEIN YADS-RELATED"/>
    <property type="match status" value="1"/>
</dbReference>
<dbReference type="Proteomes" id="UP000185192">
    <property type="component" value="Unassembled WGS sequence"/>
</dbReference>
<keyword evidence="6 7" id="KW-0472">Membrane</keyword>
<feature type="transmembrane region" description="Helical" evidence="7">
    <location>
        <begin position="12"/>
        <end position="30"/>
    </location>
</feature>
<evidence type="ECO:0000313" key="9">
    <source>
        <dbReference type="EMBL" id="SIN61075.1"/>
    </source>
</evidence>
<feature type="transmembrane region" description="Helical" evidence="7">
    <location>
        <begin position="64"/>
        <end position="85"/>
    </location>
</feature>
<dbReference type="GO" id="GO:0005886">
    <property type="term" value="C:plasma membrane"/>
    <property type="evidence" value="ECO:0007669"/>
    <property type="project" value="UniProtKB-SubCell"/>
</dbReference>
<feature type="domain" description="Glycine transporter" evidence="8">
    <location>
        <begin position="97"/>
        <end position="169"/>
    </location>
</feature>
<comment type="subcellular location">
    <subcellularLocation>
        <location evidence="1">Cell membrane</location>
        <topology evidence="1">Multi-pass membrane protein</topology>
    </subcellularLocation>
</comment>
<sequence>MTVDLSLEPVLGALNYIAIAFFAATGALAAARKNQTIVTFVFLGLVVGMGGVTVRDIMIDAPLFWIHSNALPIIAILASILVWFVPASWWRENMIDWFDAVGLAAYAVYGAAKALEFGVDPAPAVLIGCIAAVAGGILRDVIVGETALVMGENIYISAAFLAAASFIILTISGVPLSLAGLIGALAGFALRGAAIHFNLRLPAYKRG</sequence>
<evidence type="ECO:0000256" key="4">
    <source>
        <dbReference type="ARBA" id="ARBA00022692"/>
    </source>
</evidence>
<organism evidence="9 10">
    <name type="scientific">Parasphingorhabdus marina DSM 22363</name>
    <dbReference type="NCBI Taxonomy" id="1123272"/>
    <lineage>
        <taxon>Bacteria</taxon>
        <taxon>Pseudomonadati</taxon>
        <taxon>Pseudomonadota</taxon>
        <taxon>Alphaproteobacteria</taxon>
        <taxon>Sphingomonadales</taxon>
        <taxon>Sphingomonadaceae</taxon>
        <taxon>Parasphingorhabdus</taxon>
    </lineage>
</organism>
<feature type="transmembrane region" description="Helical" evidence="7">
    <location>
        <begin position="97"/>
        <end position="115"/>
    </location>
</feature>
<dbReference type="STRING" id="1123272.SAMN02745824_0805"/>
<evidence type="ECO:0000256" key="7">
    <source>
        <dbReference type="SAM" id="Phobius"/>
    </source>
</evidence>
<feature type="transmembrane region" description="Helical" evidence="7">
    <location>
        <begin position="154"/>
        <end position="172"/>
    </location>
</feature>
<gene>
    <name evidence="9" type="ORF">SAMN02745824_0805</name>
</gene>
<keyword evidence="4 7" id="KW-0812">Transmembrane</keyword>
<evidence type="ECO:0000256" key="2">
    <source>
        <dbReference type="ARBA" id="ARBA00008193"/>
    </source>
</evidence>
<dbReference type="RefSeq" id="WP_074203825.1">
    <property type="nucleotide sequence ID" value="NZ_FSQW01000001.1"/>
</dbReference>
<comment type="similarity">
    <text evidence="2">Belongs to the UPF0126 family.</text>
</comment>